<organism evidence="1 2">
    <name type="scientific">Elysia marginata</name>
    <dbReference type="NCBI Taxonomy" id="1093978"/>
    <lineage>
        <taxon>Eukaryota</taxon>
        <taxon>Metazoa</taxon>
        <taxon>Spiralia</taxon>
        <taxon>Lophotrochozoa</taxon>
        <taxon>Mollusca</taxon>
        <taxon>Gastropoda</taxon>
        <taxon>Heterobranchia</taxon>
        <taxon>Euthyneura</taxon>
        <taxon>Panpulmonata</taxon>
        <taxon>Sacoglossa</taxon>
        <taxon>Placobranchoidea</taxon>
        <taxon>Plakobranchidae</taxon>
        <taxon>Elysia</taxon>
    </lineage>
</organism>
<evidence type="ECO:0000313" key="2">
    <source>
        <dbReference type="Proteomes" id="UP000762676"/>
    </source>
</evidence>
<evidence type="ECO:0000313" key="1">
    <source>
        <dbReference type="EMBL" id="GFS02062.1"/>
    </source>
</evidence>
<proteinExistence type="predicted"/>
<accession>A0AAV4HXX8</accession>
<sequence length="404" mass="46438">MQSASSPQTIHCKNVREGIEQIDLEQDRDKEFYLDTGSRRLSVKGLPASEEGRIVRDLDKTPQKCSHKISIYHDTLHTFTHLEDGKGRSMTIGKYPRNKGIFRIASKLQQFAFGLPFPLNYAIGLPFIATAKIIITCDLCHPVDAFLNDEERLYEQSGQDWRHRPHVTFEIQENPHVTFEIQEKDVKDLFDWASDMRQRSIAGENPFKFQILVNDCHGFTRELFEKTGLPGQFNHYFDRDTLHRSIVSAEHDWMSDSFYEGLKRLNNIYNPWAGGTQTATYKTPNLSDSYIQDLIDRANNAIEGCTENALKVSKPKQRGCLESCRAYLSSASAFTQIHRLQSEGRYEEALKLLNKIFNKQKKEFAENSAKKSIDDGWRDTIAHDLRLIAANANKIAFKVDKKLK</sequence>
<protein>
    <submittedName>
        <fullName evidence="1">Uncharacterized protein</fullName>
    </submittedName>
</protein>
<comment type="caution">
    <text evidence="1">The sequence shown here is derived from an EMBL/GenBank/DDBJ whole genome shotgun (WGS) entry which is preliminary data.</text>
</comment>
<dbReference type="AlphaFoldDB" id="A0AAV4HXX8"/>
<keyword evidence="2" id="KW-1185">Reference proteome</keyword>
<dbReference type="EMBL" id="BMAT01012919">
    <property type="protein sequence ID" value="GFS02062.1"/>
    <property type="molecule type" value="Genomic_DNA"/>
</dbReference>
<reference evidence="1 2" key="1">
    <citation type="journal article" date="2021" name="Elife">
        <title>Chloroplast acquisition without the gene transfer in kleptoplastic sea slugs, Plakobranchus ocellatus.</title>
        <authorList>
            <person name="Maeda T."/>
            <person name="Takahashi S."/>
            <person name="Yoshida T."/>
            <person name="Shimamura S."/>
            <person name="Takaki Y."/>
            <person name="Nagai Y."/>
            <person name="Toyoda A."/>
            <person name="Suzuki Y."/>
            <person name="Arimoto A."/>
            <person name="Ishii H."/>
            <person name="Satoh N."/>
            <person name="Nishiyama T."/>
            <person name="Hasebe M."/>
            <person name="Maruyama T."/>
            <person name="Minagawa J."/>
            <person name="Obokata J."/>
            <person name="Shigenobu S."/>
        </authorList>
    </citation>
    <scope>NUCLEOTIDE SEQUENCE [LARGE SCALE GENOMIC DNA]</scope>
</reference>
<gene>
    <name evidence="1" type="ORF">ElyMa_006437100</name>
</gene>
<name>A0AAV4HXX8_9GAST</name>
<dbReference type="Proteomes" id="UP000762676">
    <property type="component" value="Unassembled WGS sequence"/>
</dbReference>